<feature type="region of interest" description="Disordered" evidence="1">
    <location>
        <begin position="1"/>
        <end position="86"/>
    </location>
</feature>
<dbReference type="Proteomes" id="UP000593567">
    <property type="component" value="Unassembled WGS sequence"/>
</dbReference>
<proteinExistence type="predicted"/>
<feature type="compositionally biased region" description="Basic and acidic residues" evidence="1">
    <location>
        <begin position="42"/>
        <end position="58"/>
    </location>
</feature>
<keyword evidence="3" id="KW-1185">Reference proteome</keyword>
<sequence>MSGDFGPGSEPSTSQDAYSSIEAGKPVSWRNDESKRKKVSRKKPETAKRPRLLSEVKHILPKLKTNHSTSESQKYTDNDATPTTKVFSDSKISQSLTSDQFVTQTAKSSMIALQRSKKRKSIDGSISNINFSKVLAAKGRRMSEPFTAIKSGQSTLLHTPIQSQTSTLFKQSSSNRIKVSVKGKLKQPKAEEKGFSALQHQTAGKAHRVSINLDTDALIKENPRKSISEKPQKSQSEKLAAAGTTDKGKFIQKVKEMISDKAETASAQELRLKSTDPKELPGSEAMSRRTSISGQTKTKVRRKSKVLENI</sequence>
<organism evidence="2 3">
    <name type="scientific">Bugula neritina</name>
    <name type="common">Brown bryozoan</name>
    <name type="synonym">Sertularia neritina</name>
    <dbReference type="NCBI Taxonomy" id="10212"/>
    <lineage>
        <taxon>Eukaryota</taxon>
        <taxon>Metazoa</taxon>
        <taxon>Spiralia</taxon>
        <taxon>Lophotrochozoa</taxon>
        <taxon>Bryozoa</taxon>
        <taxon>Gymnolaemata</taxon>
        <taxon>Cheilostomatida</taxon>
        <taxon>Flustrina</taxon>
        <taxon>Buguloidea</taxon>
        <taxon>Bugulidae</taxon>
        <taxon>Bugula</taxon>
    </lineage>
</organism>
<reference evidence="2" key="1">
    <citation type="submission" date="2020-06" db="EMBL/GenBank/DDBJ databases">
        <title>Draft genome of Bugula neritina, a colonial animal packing powerful symbionts and potential medicines.</title>
        <authorList>
            <person name="Rayko M."/>
        </authorList>
    </citation>
    <scope>NUCLEOTIDE SEQUENCE [LARGE SCALE GENOMIC DNA]</scope>
    <source>
        <strain evidence="2">Kwan_BN1</strain>
    </source>
</reference>
<evidence type="ECO:0000313" key="3">
    <source>
        <dbReference type="Proteomes" id="UP000593567"/>
    </source>
</evidence>
<feature type="compositionally biased region" description="Basic and acidic residues" evidence="1">
    <location>
        <begin position="217"/>
        <end position="236"/>
    </location>
</feature>
<protein>
    <submittedName>
        <fullName evidence="2">Uncharacterized protein</fullName>
    </submittedName>
</protein>
<accession>A0A7J7JFW4</accession>
<feature type="compositionally biased region" description="Polar residues" evidence="1">
    <location>
        <begin position="66"/>
        <end position="86"/>
    </location>
</feature>
<feature type="compositionally biased region" description="Polar residues" evidence="1">
    <location>
        <begin position="288"/>
        <end position="297"/>
    </location>
</feature>
<comment type="caution">
    <text evidence="2">The sequence shown here is derived from an EMBL/GenBank/DDBJ whole genome shotgun (WGS) entry which is preliminary data.</text>
</comment>
<dbReference type="AlphaFoldDB" id="A0A7J7JFW4"/>
<evidence type="ECO:0000313" key="2">
    <source>
        <dbReference type="EMBL" id="KAF6024258.1"/>
    </source>
</evidence>
<name>A0A7J7JFW4_BUGNE</name>
<feature type="region of interest" description="Disordered" evidence="1">
    <location>
        <begin position="214"/>
        <end position="246"/>
    </location>
</feature>
<feature type="compositionally biased region" description="Basic and acidic residues" evidence="1">
    <location>
        <begin position="270"/>
        <end position="281"/>
    </location>
</feature>
<evidence type="ECO:0000256" key="1">
    <source>
        <dbReference type="SAM" id="MobiDB-lite"/>
    </source>
</evidence>
<feature type="region of interest" description="Disordered" evidence="1">
    <location>
        <begin position="261"/>
        <end position="310"/>
    </location>
</feature>
<dbReference type="EMBL" id="VXIV02002599">
    <property type="protein sequence ID" value="KAF6024258.1"/>
    <property type="molecule type" value="Genomic_DNA"/>
</dbReference>
<gene>
    <name evidence="2" type="ORF">EB796_017445</name>
</gene>